<evidence type="ECO:0000259" key="1">
    <source>
        <dbReference type="Pfam" id="PF03061"/>
    </source>
</evidence>
<evidence type="ECO:0000313" key="3">
    <source>
        <dbReference type="Proteomes" id="UP000308549"/>
    </source>
</evidence>
<dbReference type="InterPro" id="IPR006683">
    <property type="entry name" value="Thioestr_dom"/>
</dbReference>
<dbReference type="InterPro" id="IPR029069">
    <property type="entry name" value="HotDog_dom_sf"/>
</dbReference>
<dbReference type="AlphaFoldDB" id="A0A4V5N3L7"/>
<organism evidence="2 3">
    <name type="scientific">Salinomyces thailandicus</name>
    <dbReference type="NCBI Taxonomy" id="706561"/>
    <lineage>
        <taxon>Eukaryota</taxon>
        <taxon>Fungi</taxon>
        <taxon>Dikarya</taxon>
        <taxon>Ascomycota</taxon>
        <taxon>Pezizomycotina</taxon>
        <taxon>Dothideomycetes</taxon>
        <taxon>Dothideomycetidae</taxon>
        <taxon>Mycosphaerellales</taxon>
        <taxon>Teratosphaeriaceae</taxon>
        <taxon>Salinomyces</taxon>
    </lineage>
</organism>
<dbReference type="SUPFAM" id="SSF54637">
    <property type="entry name" value="Thioesterase/thiol ester dehydrase-isomerase"/>
    <property type="match status" value="1"/>
</dbReference>
<accession>A0A4V5N3L7</accession>
<name>A0A4V5N3L7_9PEZI</name>
<dbReference type="InterPro" id="IPR052061">
    <property type="entry name" value="PTE-AB_protein"/>
</dbReference>
<reference evidence="2 3" key="1">
    <citation type="submission" date="2017-03" db="EMBL/GenBank/DDBJ databases">
        <title>Genomes of endolithic fungi from Antarctica.</title>
        <authorList>
            <person name="Coleine C."/>
            <person name="Masonjones S."/>
            <person name="Stajich J.E."/>
        </authorList>
    </citation>
    <scope>NUCLEOTIDE SEQUENCE [LARGE SCALE GENOMIC DNA]</scope>
    <source>
        <strain evidence="2 3">CCFEE 6315</strain>
    </source>
</reference>
<dbReference type="EMBL" id="NAJL01000051">
    <property type="protein sequence ID" value="TKA23749.1"/>
    <property type="molecule type" value="Genomic_DNA"/>
</dbReference>
<dbReference type="PANTHER" id="PTHR47260:SF3">
    <property type="entry name" value="THIOESTERASE FAMILY PROTEIN (AFU_ORTHOLOGUE AFUA_7G03960)"/>
    <property type="match status" value="1"/>
</dbReference>
<dbReference type="Proteomes" id="UP000308549">
    <property type="component" value="Unassembled WGS sequence"/>
</dbReference>
<comment type="caution">
    <text evidence="2">The sequence shown here is derived from an EMBL/GenBank/DDBJ whole genome shotgun (WGS) entry which is preliminary data.</text>
</comment>
<dbReference type="CDD" id="cd03443">
    <property type="entry name" value="PaaI_thioesterase"/>
    <property type="match status" value="1"/>
</dbReference>
<sequence length="182" mass="19467">MSNSHPTLQVPWCQKLLSSPSLQGVSEFASRFQPGDERSNNIFQQTLYNGKAVLAHVSFTRPCQEPDATTGIEECNLISLGTGVDGKNGRAHGGFNALILDQLTGGCAYSSAGPNPIPPATAWLNVEYKAPIDTPGVVLARAWVTGMERRKIWVSGVIEDGEGKVLATARSLYVTARTGPKL</sequence>
<feature type="domain" description="Thioesterase" evidence="1">
    <location>
        <begin position="88"/>
        <end position="166"/>
    </location>
</feature>
<dbReference type="PANTHER" id="PTHR47260">
    <property type="entry name" value="UPF0644 PROTEIN PB2B4.06"/>
    <property type="match status" value="1"/>
</dbReference>
<dbReference type="OrthoDB" id="506431at2759"/>
<evidence type="ECO:0000313" key="2">
    <source>
        <dbReference type="EMBL" id="TKA23749.1"/>
    </source>
</evidence>
<dbReference type="Pfam" id="PF03061">
    <property type="entry name" value="4HBT"/>
    <property type="match status" value="1"/>
</dbReference>
<keyword evidence="3" id="KW-1185">Reference proteome</keyword>
<proteinExistence type="predicted"/>
<gene>
    <name evidence="2" type="ORF">B0A50_07030</name>
</gene>
<dbReference type="Gene3D" id="3.10.129.10">
    <property type="entry name" value="Hotdog Thioesterase"/>
    <property type="match status" value="1"/>
</dbReference>
<protein>
    <recommendedName>
        <fullName evidence="1">Thioesterase domain-containing protein</fullName>
    </recommendedName>
</protein>